<dbReference type="CDD" id="cd06911">
    <property type="entry name" value="VirB9_CagX_TrbG"/>
    <property type="match status" value="1"/>
</dbReference>
<reference evidence="4" key="2">
    <citation type="submission" date="2020-01" db="EMBL/GenBank/DDBJ databases">
        <authorList>
            <person name="Campanaro S."/>
        </authorList>
    </citation>
    <scope>NUCLEOTIDE SEQUENCE</scope>
    <source>
        <strain evidence="4">AS06rmzACSIP_7</strain>
    </source>
</reference>
<sequence length="327" mass="36517">MQINVSPLKDVYRAFLAGILGGGLLALCCLPSAIPLVMAGDGPTAKPAVIVQPQKLPDLPQEPEEPMTPREERDALKASRSIDAATREGLQNASEAVQVQAKAFFSYKPTGLYQIYCHEGHLTDIQLQPGEDILYIGGGDTTRWIVDRAQSGNGDAKQWHVYVKPMKSNIATNFMIATDRRSYQIRARAGGVYNPIIGWTYPLDEKAAYLRQQAEKKQKEEEQITSSVTPEKMNFNYKIEERSGFFGGSYSWTPKMVFDDGQKTYIQMAATMSSGEAPALFVSDGKEVTLVNYRVKKNYYIVDRLFAQAEMRNGLKEIVVIKKINKD</sequence>
<reference evidence="4" key="1">
    <citation type="journal article" date="2020" name="Biotechnol. Biofuels">
        <title>New insights from the biogas microbiome by comprehensive genome-resolved metagenomics of nearly 1600 species originating from multiple anaerobic digesters.</title>
        <authorList>
            <person name="Campanaro S."/>
            <person name="Treu L."/>
            <person name="Rodriguez-R L.M."/>
            <person name="Kovalovszki A."/>
            <person name="Ziels R.M."/>
            <person name="Maus I."/>
            <person name="Zhu X."/>
            <person name="Kougias P.G."/>
            <person name="Basile A."/>
            <person name="Luo G."/>
            <person name="Schluter A."/>
            <person name="Konstantinidis K.T."/>
            <person name="Angelidaki I."/>
        </authorList>
    </citation>
    <scope>NUCLEOTIDE SEQUENCE</scope>
    <source>
        <strain evidence="4">AS06rmzACSIP_7</strain>
    </source>
</reference>
<dbReference type="InterPro" id="IPR014142">
    <property type="entry name" value="TrbG_Ti"/>
</dbReference>
<proteinExistence type="inferred from homology"/>
<dbReference type="InterPro" id="IPR038161">
    <property type="entry name" value="VirB9/CagX/TrbG_C_sf"/>
</dbReference>
<dbReference type="NCBIfam" id="TIGR02775">
    <property type="entry name" value="TrbG_Ti"/>
    <property type="match status" value="1"/>
</dbReference>
<feature type="compositionally biased region" description="Basic and acidic residues" evidence="3">
    <location>
        <begin position="67"/>
        <end position="77"/>
    </location>
</feature>
<dbReference type="Pfam" id="PF03524">
    <property type="entry name" value="CagX"/>
    <property type="match status" value="1"/>
</dbReference>
<dbReference type="Proteomes" id="UP000777265">
    <property type="component" value="Unassembled WGS sequence"/>
</dbReference>
<protein>
    <submittedName>
        <fullName evidence="4">P-type conjugative transfer protein TrbG</fullName>
    </submittedName>
</protein>
<evidence type="ECO:0000256" key="1">
    <source>
        <dbReference type="ARBA" id="ARBA00006135"/>
    </source>
</evidence>
<evidence type="ECO:0000256" key="2">
    <source>
        <dbReference type="ARBA" id="ARBA00022729"/>
    </source>
</evidence>
<dbReference type="InterPro" id="IPR033645">
    <property type="entry name" value="VirB9/CagX/TrbG_C"/>
</dbReference>
<evidence type="ECO:0000313" key="4">
    <source>
        <dbReference type="EMBL" id="NLW36869.1"/>
    </source>
</evidence>
<dbReference type="Gene3D" id="2.60.40.2500">
    <property type="match status" value="1"/>
</dbReference>
<organism evidence="4 5">
    <name type="scientific">Syntrophorhabdus aromaticivorans</name>
    <dbReference type="NCBI Taxonomy" id="328301"/>
    <lineage>
        <taxon>Bacteria</taxon>
        <taxon>Pseudomonadati</taxon>
        <taxon>Thermodesulfobacteriota</taxon>
        <taxon>Syntrophorhabdia</taxon>
        <taxon>Syntrophorhabdales</taxon>
        <taxon>Syntrophorhabdaceae</taxon>
        <taxon>Syntrophorhabdus</taxon>
    </lineage>
</organism>
<evidence type="ECO:0000313" key="5">
    <source>
        <dbReference type="Proteomes" id="UP000777265"/>
    </source>
</evidence>
<dbReference type="AlphaFoldDB" id="A0A971M6T6"/>
<keyword evidence="2" id="KW-0732">Signal</keyword>
<gene>
    <name evidence="4" type="primary">trbG</name>
    <name evidence="4" type="ORF">GXY80_15535</name>
</gene>
<feature type="region of interest" description="Disordered" evidence="3">
    <location>
        <begin position="54"/>
        <end position="77"/>
    </location>
</feature>
<comment type="caution">
    <text evidence="4">The sequence shown here is derived from an EMBL/GenBank/DDBJ whole genome shotgun (WGS) entry which is preliminary data.</text>
</comment>
<name>A0A971M6T6_9BACT</name>
<dbReference type="EMBL" id="JAAYEE010000315">
    <property type="protein sequence ID" value="NLW36869.1"/>
    <property type="molecule type" value="Genomic_DNA"/>
</dbReference>
<accession>A0A971M6T6</accession>
<evidence type="ECO:0000256" key="3">
    <source>
        <dbReference type="SAM" id="MobiDB-lite"/>
    </source>
</evidence>
<dbReference type="InterPro" id="IPR010258">
    <property type="entry name" value="Conjugal_tfr_TrbG/VirB9/CagX"/>
</dbReference>
<comment type="similarity">
    <text evidence="1">Belongs to the TrbG/VirB9 family.</text>
</comment>